<evidence type="ECO:0000313" key="3">
    <source>
        <dbReference type="Proteomes" id="UP001066276"/>
    </source>
</evidence>
<proteinExistence type="predicted"/>
<sequence length="101" mass="11143">MECEAIEALLRGRRGDSEVSRCERVGEEKRRKRLRGDPGGRVRDPSIGPSRCAEEGGDRELAETHRGAFPSGQRGERTLLTQRGIAAQALRGVVEMQPRAC</sequence>
<dbReference type="AlphaFoldDB" id="A0AAV7THH9"/>
<accession>A0AAV7THH9</accession>
<dbReference type="Proteomes" id="UP001066276">
    <property type="component" value="Chromosome 3_2"/>
</dbReference>
<feature type="compositionally biased region" description="Basic and acidic residues" evidence="1">
    <location>
        <begin position="52"/>
        <end position="66"/>
    </location>
</feature>
<comment type="caution">
    <text evidence="2">The sequence shown here is derived from an EMBL/GenBank/DDBJ whole genome shotgun (WGS) entry which is preliminary data.</text>
</comment>
<name>A0AAV7THH9_PLEWA</name>
<gene>
    <name evidence="2" type="ORF">NDU88_000523</name>
</gene>
<evidence type="ECO:0000313" key="2">
    <source>
        <dbReference type="EMBL" id="KAJ1175232.1"/>
    </source>
</evidence>
<organism evidence="2 3">
    <name type="scientific">Pleurodeles waltl</name>
    <name type="common">Iberian ribbed newt</name>
    <dbReference type="NCBI Taxonomy" id="8319"/>
    <lineage>
        <taxon>Eukaryota</taxon>
        <taxon>Metazoa</taxon>
        <taxon>Chordata</taxon>
        <taxon>Craniata</taxon>
        <taxon>Vertebrata</taxon>
        <taxon>Euteleostomi</taxon>
        <taxon>Amphibia</taxon>
        <taxon>Batrachia</taxon>
        <taxon>Caudata</taxon>
        <taxon>Salamandroidea</taxon>
        <taxon>Salamandridae</taxon>
        <taxon>Pleurodelinae</taxon>
        <taxon>Pleurodeles</taxon>
    </lineage>
</organism>
<protein>
    <submittedName>
        <fullName evidence="2">Uncharacterized protein</fullName>
    </submittedName>
</protein>
<reference evidence="2" key="1">
    <citation type="journal article" date="2022" name="bioRxiv">
        <title>Sequencing and chromosome-scale assembly of the giantPleurodeles waltlgenome.</title>
        <authorList>
            <person name="Brown T."/>
            <person name="Elewa A."/>
            <person name="Iarovenko S."/>
            <person name="Subramanian E."/>
            <person name="Araus A.J."/>
            <person name="Petzold A."/>
            <person name="Susuki M."/>
            <person name="Suzuki K.-i.T."/>
            <person name="Hayashi T."/>
            <person name="Toyoda A."/>
            <person name="Oliveira C."/>
            <person name="Osipova E."/>
            <person name="Leigh N.D."/>
            <person name="Simon A."/>
            <person name="Yun M.H."/>
        </authorList>
    </citation>
    <scope>NUCLEOTIDE SEQUENCE</scope>
    <source>
        <strain evidence="2">20211129_DDA</strain>
        <tissue evidence="2">Liver</tissue>
    </source>
</reference>
<feature type="region of interest" description="Disordered" evidence="1">
    <location>
        <begin position="26"/>
        <end position="73"/>
    </location>
</feature>
<evidence type="ECO:0000256" key="1">
    <source>
        <dbReference type="SAM" id="MobiDB-lite"/>
    </source>
</evidence>
<feature type="compositionally biased region" description="Basic and acidic residues" evidence="1">
    <location>
        <begin position="26"/>
        <end position="44"/>
    </location>
</feature>
<keyword evidence="3" id="KW-1185">Reference proteome</keyword>
<dbReference type="EMBL" id="JANPWB010000006">
    <property type="protein sequence ID" value="KAJ1175232.1"/>
    <property type="molecule type" value="Genomic_DNA"/>
</dbReference>